<feature type="coiled-coil region" evidence="5">
    <location>
        <begin position="149"/>
        <end position="190"/>
    </location>
</feature>
<dbReference type="GO" id="GO:0017177">
    <property type="term" value="C:glucosidase II complex"/>
    <property type="evidence" value="ECO:0007669"/>
    <property type="project" value="TreeGrafter"/>
</dbReference>
<evidence type="ECO:0000256" key="1">
    <source>
        <dbReference type="ARBA" id="ARBA00022387"/>
    </source>
</evidence>
<dbReference type="Proteomes" id="UP000639403">
    <property type="component" value="Unassembled WGS sequence"/>
</dbReference>
<dbReference type="Pfam" id="PF12999">
    <property type="entry name" value="PRKCSH-like"/>
    <property type="match status" value="1"/>
</dbReference>
<evidence type="ECO:0000313" key="8">
    <source>
        <dbReference type="EMBL" id="KAF9817676.1"/>
    </source>
</evidence>
<accession>A0A8H7U3M5</accession>
<gene>
    <name evidence="8" type="ORF">IEO21_03332</name>
</gene>
<evidence type="ECO:0000256" key="3">
    <source>
        <dbReference type="ARBA" id="ARBA00022824"/>
    </source>
</evidence>
<dbReference type="PROSITE" id="PS51914">
    <property type="entry name" value="MRH"/>
    <property type="match status" value="1"/>
</dbReference>
<feature type="domain" description="MRH" evidence="7">
    <location>
        <begin position="422"/>
        <end position="529"/>
    </location>
</feature>
<evidence type="ECO:0000256" key="5">
    <source>
        <dbReference type="SAM" id="Coils"/>
    </source>
</evidence>
<dbReference type="Gene3D" id="2.70.130.10">
    <property type="entry name" value="Mannose-6-phosphate receptor binding domain"/>
    <property type="match status" value="1"/>
</dbReference>
<dbReference type="InterPro" id="IPR009011">
    <property type="entry name" value="Man6P_isomerase_rcpt-bd_dom_sf"/>
</dbReference>
<dbReference type="InterPro" id="IPR039794">
    <property type="entry name" value="Gtb1-like"/>
</dbReference>
<proteinExistence type="predicted"/>
<reference evidence="8" key="1">
    <citation type="submission" date="2020-11" db="EMBL/GenBank/DDBJ databases">
        <authorList>
            <person name="Koelle M."/>
            <person name="Horta M.A.C."/>
            <person name="Nowrousian M."/>
            <person name="Ohm R.A."/>
            <person name="Benz P."/>
            <person name="Pilgard A."/>
        </authorList>
    </citation>
    <scope>NUCLEOTIDE SEQUENCE</scope>
    <source>
        <strain evidence="8">FPRL280</strain>
    </source>
</reference>
<keyword evidence="5" id="KW-0175">Coiled coil</keyword>
<name>A0A8H7U3M5_9APHY</name>
<dbReference type="SUPFAM" id="SSF50911">
    <property type="entry name" value="Mannose 6-phosphate receptor domain"/>
    <property type="match status" value="1"/>
</dbReference>
<reference evidence="8" key="2">
    <citation type="journal article" name="Front. Microbiol.">
        <title>Degradative Capacity of Two Strains of Rhodonia placenta: From Phenotype to Genotype.</title>
        <authorList>
            <person name="Kolle M."/>
            <person name="Horta M.A.C."/>
            <person name="Nowrousian M."/>
            <person name="Ohm R.A."/>
            <person name="Benz J.P."/>
            <person name="Pilgard A."/>
        </authorList>
    </citation>
    <scope>NUCLEOTIDE SEQUENCE</scope>
    <source>
        <strain evidence="8">FPRL280</strain>
    </source>
</reference>
<evidence type="ECO:0000313" key="9">
    <source>
        <dbReference type="Proteomes" id="UP000639403"/>
    </source>
</evidence>
<dbReference type="PANTHER" id="PTHR12630">
    <property type="entry name" value="N-LINKED OLIGOSACCHARIDE PROCESSING"/>
    <property type="match status" value="1"/>
</dbReference>
<comment type="caution">
    <text evidence="8">The sequence shown here is derived from an EMBL/GenBank/DDBJ whole genome shotgun (WGS) entry which is preliminary data.</text>
</comment>
<keyword evidence="2 6" id="KW-0732">Signal</keyword>
<dbReference type="InterPro" id="IPR028146">
    <property type="entry name" value="PRKCSH_N"/>
</dbReference>
<keyword evidence="3" id="KW-0256">Endoplasmic reticulum</keyword>
<feature type="chain" id="PRO_5034381744" description="Glucosidase 2 subunit beta" evidence="6">
    <location>
        <begin position="16"/>
        <end position="540"/>
    </location>
</feature>
<dbReference type="InterPro" id="IPR036607">
    <property type="entry name" value="PRKCSH"/>
</dbReference>
<dbReference type="AlphaFoldDB" id="A0A8H7U3M5"/>
<dbReference type="EMBL" id="JADOXO010000040">
    <property type="protein sequence ID" value="KAF9817676.1"/>
    <property type="molecule type" value="Genomic_DNA"/>
</dbReference>
<dbReference type="InterPro" id="IPR044865">
    <property type="entry name" value="MRH_dom"/>
</dbReference>
<dbReference type="PANTHER" id="PTHR12630:SF1">
    <property type="entry name" value="GLUCOSIDASE 2 SUBUNIT BETA"/>
    <property type="match status" value="1"/>
</dbReference>
<dbReference type="Pfam" id="PF13015">
    <property type="entry name" value="PRKCSH_1"/>
    <property type="match status" value="1"/>
</dbReference>
<evidence type="ECO:0000256" key="6">
    <source>
        <dbReference type="SAM" id="SignalP"/>
    </source>
</evidence>
<protein>
    <recommendedName>
        <fullName evidence="1">Glucosidase 2 subunit beta</fullName>
    </recommendedName>
</protein>
<sequence>MVLWLLFALPAPTFAGVEKIHGVAPSLLSRYVTPASDSAPWPCLDGSKTITWSAVNDDYCDCPDGSDEPGTGACPNSMFYCKNEGHIGSLIPSTRVNDGLCEPECCDGSDERLGVCPDICHEVGAAYREQQAAERRMRSTGSKIRRLYIASAQKEKQKLESQITAAEAEIADLENDVARMKDLIDRTESLSAAALEHKKQSPLYVSFMEHTKALKSLQREYKKRLAREKALGDILDALRRGYNPNYQDMAVLEAVRGWEALARLPHINDVAKDDGEGEQQVITGDEEYEEEEWTAEELEKELDSLLNSDYEALLLEHEKHIGAPTPSSSLLLDLTAYIPDSLLPHYQAFTDTLVSWLETFGIAQGPAPADSPDTSKARQAYTNAENSLNAKKQELQRTQEELTRMFDPEWFGSEGEWKRLQGVCLSKDTGDYTYEVCLFDEARQKPNKGGSIQSLGKFASWNAGGGAAVGSPEYYSKQHYTRGTKCWNGPMRSVTVILSCGLENELLSIAEPEKCEYQFKGTTPALCLPPDAQEDKHDEL</sequence>
<dbReference type="GO" id="GO:0006491">
    <property type="term" value="P:N-glycan processing"/>
    <property type="evidence" value="ECO:0007669"/>
    <property type="project" value="TreeGrafter"/>
</dbReference>
<feature type="signal peptide" evidence="6">
    <location>
        <begin position="1"/>
        <end position="15"/>
    </location>
</feature>
<evidence type="ECO:0000259" key="7">
    <source>
        <dbReference type="PROSITE" id="PS51914"/>
    </source>
</evidence>
<evidence type="ECO:0000256" key="4">
    <source>
        <dbReference type="ARBA" id="ARBA00023157"/>
    </source>
</evidence>
<keyword evidence="4" id="KW-1015">Disulfide bond</keyword>
<organism evidence="8 9">
    <name type="scientific">Rhodonia placenta</name>
    <dbReference type="NCBI Taxonomy" id="104341"/>
    <lineage>
        <taxon>Eukaryota</taxon>
        <taxon>Fungi</taxon>
        <taxon>Dikarya</taxon>
        <taxon>Basidiomycota</taxon>
        <taxon>Agaricomycotina</taxon>
        <taxon>Agaricomycetes</taxon>
        <taxon>Polyporales</taxon>
        <taxon>Adustoporiaceae</taxon>
        <taxon>Rhodonia</taxon>
    </lineage>
</organism>
<evidence type="ECO:0000256" key="2">
    <source>
        <dbReference type="ARBA" id="ARBA00022729"/>
    </source>
</evidence>
<feature type="coiled-coil region" evidence="5">
    <location>
        <begin position="378"/>
        <end position="405"/>
    </location>
</feature>